<dbReference type="EMBL" id="WOCD01000005">
    <property type="protein sequence ID" value="MUH73068.1"/>
    <property type="molecule type" value="Genomic_DNA"/>
</dbReference>
<evidence type="ECO:0000256" key="5">
    <source>
        <dbReference type="ARBA" id="ARBA00023157"/>
    </source>
</evidence>
<keyword evidence="8" id="KW-1185">Reference proteome</keyword>
<sequence length="263" mass="30432">MLLAVSNNAAAYGQNGHRIIGQIAEWHLTPVTKQAIEKLLSGDHLPEVTTWADEMRSSPDKKWWSRTKWHYISLNTIDDFKPDTYKFEDEVKDVYTGICKAIDVLSSPKSKQQEKEFYLRFLTHLVGDLHMPLHVGRAEDKGGNTIQVEFFREKMNLHTLWDTKLIESQNLSFTEFARFINTTDTKLVSNYVSTQPRDWVVESFNLRDDVYDIKDGEFSYDYIYRHMPTVKDQLRKGGIRLAGILNAIFDPNVKVGKNGVKIK</sequence>
<keyword evidence="5" id="KW-1015">Disulfide bond</keyword>
<evidence type="ECO:0000313" key="7">
    <source>
        <dbReference type="EMBL" id="MUH73068.1"/>
    </source>
</evidence>
<dbReference type="PANTHER" id="PTHR33146:SF10">
    <property type="entry name" value="STRAND-SPECIFIC NUCLEASE, PUTATIVE-RELATED"/>
    <property type="match status" value="1"/>
</dbReference>
<proteinExistence type="predicted"/>
<evidence type="ECO:0000256" key="6">
    <source>
        <dbReference type="ARBA" id="ARBA00023180"/>
    </source>
</evidence>
<dbReference type="InterPro" id="IPR008947">
    <property type="entry name" value="PLipase_C/P1_nuclease_dom_sf"/>
</dbReference>
<keyword evidence="1" id="KW-0540">Nuclease</keyword>
<dbReference type="GO" id="GO:0003676">
    <property type="term" value="F:nucleic acid binding"/>
    <property type="evidence" value="ECO:0007669"/>
    <property type="project" value="InterPro"/>
</dbReference>
<dbReference type="InterPro" id="IPR003154">
    <property type="entry name" value="S1/P1nuclease"/>
</dbReference>
<dbReference type="OrthoDB" id="267579at2"/>
<reference evidence="7 8" key="1">
    <citation type="submission" date="2019-11" db="EMBL/GenBank/DDBJ databases">
        <title>P. haliotis isolates from Z. marina roots.</title>
        <authorList>
            <person name="Cohen M."/>
            <person name="Jospin G."/>
            <person name="Eisen J.A."/>
            <person name="Coil D.A."/>
        </authorList>
    </citation>
    <scope>NUCLEOTIDE SEQUENCE [LARGE SCALE GENOMIC DNA]</scope>
    <source>
        <strain evidence="7 8">UCD-MCMsp1aY</strain>
    </source>
</reference>
<comment type="caution">
    <text evidence="7">The sequence shown here is derived from an EMBL/GenBank/DDBJ whole genome shotgun (WGS) entry which is preliminary data.</text>
</comment>
<evidence type="ECO:0000313" key="8">
    <source>
        <dbReference type="Proteomes" id="UP000439994"/>
    </source>
</evidence>
<dbReference type="Pfam" id="PF02265">
    <property type="entry name" value="S1-P1_nuclease"/>
    <property type="match status" value="1"/>
</dbReference>
<keyword evidence="3" id="KW-0255">Endonuclease</keyword>
<dbReference type="CDD" id="cd11010">
    <property type="entry name" value="S1-P1_nuclease"/>
    <property type="match status" value="1"/>
</dbReference>
<dbReference type="GO" id="GO:0004519">
    <property type="term" value="F:endonuclease activity"/>
    <property type="evidence" value="ECO:0007669"/>
    <property type="project" value="UniProtKB-KW"/>
</dbReference>
<accession>A0A6N8F9V9</accession>
<evidence type="ECO:0000256" key="4">
    <source>
        <dbReference type="ARBA" id="ARBA00022801"/>
    </source>
</evidence>
<keyword evidence="6" id="KW-0325">Glycoprotein</keyword>
<dbReference type="GO" id="GO:0006308">
    <property type="term" value="P:DNA catabolic process"/>
    <property type="evidence" value="ECO:0007669"/>
    <property type="project" value="InterPro"/>
</dbReference>
<dbReference type="Gene3D" id="1.10.575.10">
    <property type="entry name" value="P1 Nuclease"/>
    <property type="match status" value="1"/>
</dbReference>
<dbReference type="Proteomes" id="UP000439994">
    <property type="component" value="Unassembled WGS sequence"/>
</dbReference>
<keyword evidence="4" id="KW-0378">Hydrolase</keyword>
<dbReference type="GO" id="GO:0046872">
    <property type="term" value="F:metal ion binding"/>
    <property type="evidence" value="ECO:0007669"/>
    <property type="project" value="UniProtKB-KW"/>
</dbReference>
<name>A0A6N8F9V9_9GAMM</name>
<dbReference type="SUPFAM" id="SSF48537">
    <property type="entry name" value="Phospholipase C/P1 nuclease"/>
    <property type="match status" value="1"/>
</dbReference>
<dbReference type="AlphaFoldDB" id="A0A6N8F9V9"/>
<keyword evidence="2" id="KW-0479">Metal-binding</keyword>
<dbReference type="PANTHER" id="PTHR33146">
    <property type="entry name" value="ENDONUCLEASE 4"/>
    <property type="match status" value="1"/>
</dbReference>
<evidence type="ECO:0000256" key="1">
    <source>
        <dbReference type="ARBA" id="ARBA00022722"/>
    </source>
</evidence>
<dbReference type="GO" id="GO:0016788">
    <property type="term" value="F:hydrolase activity, acting on ester bonds"/>
    <property type="evidence" value="ECO:0007669"/>
    <property type="project" value="InterPro"/>
</dbReference>
<evidence type="ECO:0000256" key="2">
    <source>
        <dbReference type="ARBA" id="ARBA00022723"/>
    </source>
</evidence>
<gene>
    <name evidence="7" type="ORF">GNP35_11600</name>
</gene>
<protein>
    <submittedName>
        <fullName evidence="7">S1/P1 Nuclease</fullName>
    </submittedName>
</protein>
<evidence type="ECO:0000256" key="3">
    <source>
        <dbReference type="ARBA" id="ARBA00022759"/>
    </source>
</evidence>
<organism evidence="7 8">
    <name type="scientific">Psychrosphaera haliotis</name>
    <dbReference type="NCBI Taxonomy" id="555083"/>
    <lineage>
        <taxon>Bacteria</taxon>
        <taxon>Pseudomonadati</taxon>
        <taxon>Pseudomonadota</taxon>
        <taxon>Gammaproteobacteria</taxon>
        <taxon>Alteromonadales</taxon>
        <taxon>Pseudoalteromonadaceae</taxon>
        <taxon>Psychrosphaera</taxon>
    </lineage>
</organism>